<sequence length="131" mass="14676">MKLPGYKEKSRTTTMEQVLQMCMDVARESGRVAEYDNDAFTSQQSGIVIHDMGLDQPIQSSGSFMLSEPSQDREKLNNSQNFTRNPQEKEENKQSKRHAPSGSSEVTYVVGSPELMGDGFTEDACYSEHES</sequence>
<keyword evidence="3" id="KW-1185">Reference proteome</keyword>
<dbReference type="Proteomes" id="UP001642483">
    <property type="component" value="Unassembled WGS sequence"/>
</dbReference>
<evidence type="ECO:0000313" key="2">
    <source>
        <dbReference type="EMBL" id="CAK8680905.1"/>
    </source>
</evidence>
<name>A0ABP0FMN9_CLALP</name>
<gene>
    <name evidence="2" type="ORF">CVLEPA_LOCUS11141</name>
</gene>
<protein>
    <submittedName>
        <fullName evidence="2">Uncharacterized protein</fullName>
    </submittedName>
</protein>
<dbReference type="EMBL" id="CAWYQH010000079">
    <property type="protein sequence ID" value="CAK8680905.1"/>
    <property type="molecule type" value="Genomic_DNA"/>
</dbReference>
<evidence type="ECO:0000256" key="1">
    <source>
        <dbReference type="SAM" id="MobiDB-lite"/>
    </source>
</evidence>
<feature type="region of interest" description="Disordered" evidence="1">
    <location>
        <begin position="53"/>
        <end position="131"/>
    </location>
</feature>
<proteinExistence type="predicted"/>
<accession>A0ABP0FMN9</accession>
<evidence type="ECO:0000313" key="3">
    <source>
        <dbReference type="Proteomes" id="UP001642483"/>
    </source>
</evidence>
<organism evidence="2 3">
    <name type="scientific">Clavelina lepadiformis</name>
    <name type="common">Light-bulb sea squirt</name>
    <name type="synonym">Ascidia lepadiformis</name>
    <dbReference type="NCBI Taxonomy" id="159417"/>
    <lineage>
        <taxon>Eukaryota</taxon>
        <taxon>Metazoa</taxon>
        <taxon>Chordata</taxon>
        <taxon>Tunicata</taxon>
        <taxon>Ascidiacea</taxon>
        <taxon>Aplousobranchia</taxon>
        <taxon>Clavelinidae</taxon>
        <taxon>Clavelina</taxon>
    </lineage>
</organism>
<reference evidence="2 3" key="1">
    <citation type="submission" date="2024-02" db="EMBL/GenBank/DDBJ databases">
        <authorList>
            <person name="Daric V."/>
            <person name="Darras S."/>
        </authorList>
    </citation>
    <scope>NUCLEOTIDE SEQUENCE [LARGE SCALE GENOMIC DNA]</scope>
</reference>
<comment type="caution">
    <text evidence="2">The sequence shown here is derived from an EMBL/GenBank/DDBJ whole genome shotgun (WGS) entry which is preliminary data.</text>
</comment>